<dbReference type="GO" id="GO:0032259">
    <property type="term" value="P:methylation"/>
    <property type="evidence" value="ECO:0007669"/>
    <property type="project" value="UniProtKB-KW"/>
</dbReference>
<dbReference type="InterPro" id="IPR041698">
    <property type="entry name" value="Methyltransf_25"/>
</dbReference>
<dbReference type="Proteomes" id="UP000256913">
    <property type="component" value="Unassembled WGS sequence"/>
</dbReference>
<dbReference type="GO" id="GO:0008168">
    <property type="term" value="F:methyltransferase activity"/>
    <property type="evidence" value="ECO:0007669"/>
    <property type="project" value="UniProtKB-KW"/>
</dbReference>
<dbReference type="InterPro" id="IPR029063">
    <property type="entry name" value="SAM-dependent_MTases_sf"/>
</dbReference>
<evidence type="ECO:0000259" key="1">
    <source>
        <dbReference type="Pfam" id="PF13649"/>
    </source>
</evidence>
<dbReference type="Pfam" id="PF18096">
    <property type="entry name" value="Thump_like"/>
    <property type="match status" value="1"/>
</dbReference>
<sequence>MGPVDLAALRTPAGVAALTAATDLAGGDPLAAAAALRSAGVPPELAAAALTQATLRRQAAGKFGTDAAGMFFTRAGLEQATRAVVAGRRARRLVAAGVRTLADLGCGIGADAIAAAREGIEVVGVEIDATTAAVAAANAEAAGVADRFRVVRGDATEFDTSGFDAVFCDPARRSTGGRRVFDPSAYSPSWDFVAALAARGERLAVKVAPGFDHALAPDGAETEVVSVDRDVVEATLWCGALAAVPRRATVLRAGVAAELTGSGTVLAPVGPVGGYLYDPDGAVVRAGLVAEFATTVDGRLGDQTIAYVWADEPRPNTFGRCFAVTDVLPFSLKRLRAELRTRGVGTVEILKRGSALDPAQFRRDLRLSGRASTSLLLTRVAGAQVAVLAQPVAR</sequence>
<keyword evidence="3" id="KW-0489">Methyltransferase</keyword>
<dbReference type="AlphaFoldDB" id="A0A3D9ZHF1"/>
<gene>
    <name evidence="3" type="ORF">DFJ67_1256</name>
</gene>
<dbReference type="Pfam" id="PF13649">
    <property type="entry name" value="Methyltransf_25"/>
    <property type="match status" value="1"/>
</dbReference>
<keyword evidence="4" id="KW-1185">Reference proteome</keyword>
<evidence type="ECO:0000313" key="4">
    <source>
        <dbReference type="Proteomes" id="UP000256913"/>
    </source>
</evidence>
<dbReference type="SUPFAM" id="SSF53335">
    <property type="entry name" value="S-adenosyl-L-methionine-dependent methyltransferases"/>
    <property type="match status" value="1"/>
</dbReference>
<feature type="domain" description="Methyltransferase" evidence="1">
    <location>
        <begin position="103"/>
        <end position="168"/>
    </location>
</feature>
<accession>A0A3D9ZHF1</accession>
<evidence type="ECO:0000313" key="3">
    <source>
        <dbReference type="EMBL" id="REF95303.1"/>
    </source>
</evidence>
<protein>
    <submittedName>
        <fullName evidence="3">Methyltransferase family protein</fullName>
    </submittedName>
</protein>
<dbReference type="InterPro" id="IPR041497">
    <property type="entry name" value="Thump-like"/>
</dbReference>
<organism evidence="3 4">
    <name type="scientific">Asanoa ferruginea</name>
    <dbReference type="NCBI Taxonomy" id="53367"/>
    <lineage>
        <taxon>Bacteria</taxon>
        <taxon>Bacillati</taxon>
        <taxon>Actinomycetota</taxon>
        <taxon>Actinomycetes</taxon>
        <taxon>Micromonosporales</taxon>
        <taxon>Micromonosporaceae</taxon>
        <taxon>Asanoa</taxon>
    </lineage>
</organism>
<dbReference type="OrthoDB" id="9810570at2"/>
<proteinExistence type="predicted"/>
<dbReference type="RefSeq" id="WP_116067011.1">
    <property type="nucleotide sequence ID" value="NZ_BONB01000015.1"/>
</dbReference>
<reference evidence="3 4" key="1">
    <citation type="submission" date="2018-08" db="EMBL/GenBank/DDBJ databases">
        <title>Sequencing the genomes of 1000 actinobacteria strains.</title>
        <authorList>
            <person name="Klenk H.-P."/>
        </authorList>
    </citation>
    <scope>NUCLEOTIDE SEQUENCE [LARGE SCALE GENOMIC DNA]</scope>
    <source>
        <strain evidence="3 4">DSM 44099</strain>
    </source>
</reference>
<evidence type="ECO:0000259" key="2">
    <source>
        <dbReference type="Pfam" id="PF18096"/>
    </source>
</evidence>
<dbReference type="PANTHER" id="PTHR14741">
    <property type="entry name" value="S-ADENOSYLMETHIONINE-DEPENDENT METHYLTRANSFERASE RELATED"/>
    <property type="match status" value="1"/>
</dbReference>
<comment type="caution">
    <text evidence="3">The sequence shown here is derived from an EMBL/GenBank/DDBJ whole genome shotgun (WGS) entry which is preliminary data.</text>
</comment>
<dbReference type="PANTHER" id="PTHR14741:SF32">
    <property type="entry name" value="TRIMETHYLGUANOSINE SYNTHASE"/>
    <property type="match status" value="1"/>
</dbReference>
<dbReference type="EMBL" id="QUMQ01000001">
    <property type="protein sequence ID" value="REF95303.1"/>
    <property type="molecule type" value="Genomic_DNA"/>
</dbReference>
<name>A0A3D9ZHF1_9ACTN</name>
<feature type="domain" description="THUMP-like" evidence="2">
    <location>
        <begin position="319"/>
        <end position="391"/>
    </location>
</feature>
<keyword evidence="3" id="KW-0808">Transferase</keyword>
<dbReference type="Gene3D" id="3.40.50.150">
    <property type="entry name" value="Vaccinia Virus protein VP39"/>
    <property type="match status" value="1"/>
</dbReference>